<evidence type="ECO:0008006" key="4">
    <source>
        <dbReference type="Google" id="ProtNLM"/>
    </source>
</evidence>
<protein>
    <recommendedName>
        <fullName evidence="4">DUF3267 domain-containing protein</fullName>
    </recommendedName>
</protein>
<dbReference type="Proteomes" id="UP000235081">
    <property type="component" value="Unassembled WGS sequence"/>
</dbReference>
<dbReference type="EMBL" id="NMQE01000284">
    <property type="protein sequence ID" value="PMB23446.1"/>
    <property type="molecule type" value="Genomic_DNA"/>
</dbReference>
<keyword evidence="1" id="KW-0472">Membrane</keyword>
<gene>
    <name evidence="2" type="ORF">CEN46_10275</name>
</gene>
<organism evidence="2 3">
    <name type="scientific">Fischerella thermalis CCMEE 5318</name>
    <dbReference type="NCBI Taxonomy" id="2019666"/>
    <lineage>
        <taxon>Bacteria</taxon>
        <taxon>Bacillati</taxon>
        <taxon>Cyanobacteriota</taxon>
        <taxon>Cyanophyceae</taxon>
        <taxon>Nostocales</taxon>
        <taxon>Hapalosiphonaceae</taxon>
        <taxon>Fischerella</taxon>
    </lineage>
</organism>
<keyword evidence="1" id="KW-1133">Transmembrane helix</keyword>
<sequence length="300" mass="33264">MVHHHEPTYVFRLTHELALRWATLSIVLFFVSMAGVSGFYQAIHGQIWTFISASNQTNQWSALVVFFGFIAVLFGQIIIHELIHGMAFAAFGGSPRYGVGVKFFLPYAYATSPGTRFSRNAFLVIGLAPLVLIDLLCLVLLAIFPQAGWLGWVVVFNTSGASGDLWIAALLLRCPTSIEVEDRHTGMAIYAPPDVDVRLLPFKTSKPKFRSPVWVLGNVTLIVLFVVFLGSFLLMPIFQILQVPSFVLGTDSFWIMRWQNNEQGVRIGLNLLSILAIAAFFGFIGILVKLIDRKSEGASP</sequence>
<name>A0A2N6LHE8_9CYAN</name>
<feature type="transmembrane region" description="Helical" evidence="1">
    <location>
        <begin position="21"/>
        <end position="40"/>
    </location>
</feature>
<dbReference type="InterPro" id="IPR021683">
    <property type="entry name" value="DUF3267"/>
</dbReference>
<feature type="transmembrane region" description="Helical" evidence="1">
    <location>
        <begin position="121"/>
        <end position="143"/>
    </location>
</feature>
<accession>A0A2N6LHE8</accession>
<dbReference type="RefSeq" id="WP_102181469.1">
    <property type="nucleotide sequence ID" value="NZ_NMQE01000284.1"/>
</dbReference>
<evidence type="ECO:0000256" key="1">
    <source>
        <dbReference type="SAM" id="Phobius"/>
    </source>
</evidence>
<feature type="transmembrane region" description="Helical" evidence="1">
    <location>
        <begin position="60"/>
        <end position="79"/>
    </location>
</feature>
<feature type="transmembrane region" description="Helical" evidence="1">
    <location>
        <begin position="213"/>
        <end position="238"/>
    </location>
</feature>
<proteinExistence type="predicted"/>
<feature type="transmembrane region" description="Helical" evidence="1">
    <location>
        <begin position="267"/>
        <end position="288"/>
    </location>
</feature>
<keyword evidence="1" id="KW-0812">Transmembrane</keyword>
<comment type="caution">
    <text evidence="2">The sequence shown here is derived from an EMBL/GenBank/DDBJ whole genome shotgun (WGS) entry which is preliminary data.</text>
</comment>
<feature type="transmembrane region" description="Helical" evidence="1">
    <location>
        <begin position="149"/>
        <end position="172"/>
    </location>
</feature>
<reference evidence="2 3" key="1">
    <citation type="submission" date="2017-07" db="EMBL/GenBank/DDBJ databases">
        <title>Genomes of Fischerella (Mastigocladus) sp. strains.</title>
        <authorList>
            <person name="Miller S.R."/>
        </authorList>
    </citation>
    <scope>NUCLEOTIDE SEQUENCE [LARGE SCALE GENOMIC DNA]</scope>
    <source>
        <strain evidence="2 3">CCMEE 5318</strain>
    </source>
</reference>
<evidence type="ECO:0000313" key="2">
    <source>
        <dbReference type="EMBL" id="PMB23446.1"/>
    </source>
</evidence>
<evidence type="ECO:0000313" key="3">
    <source>
        <dbReference type="Proteomes" id="UP000235081"/>
    </source>
</evidence>
<dbReference type="AlphaFoldDB" id="A0A2N6LHE8"/>
<dbReference type="Pfam" id="PF11667">
    <property type="entry name" value="DUF3267"/>
    <property type="match status" value="1"/>
</dbReference>